<evidence type="ECO:0000256" key="2">
    <source>
        <dbReference type="SAM" id="SignalP"/>
    </source>
</evidence>
<sequence length="204" mass="21683">MSRRLAALAAPLAAPLAASLAALVLTGAVPALAQAPAQKPPAAKPGANPAAPAPAPNTPAAQTPAFTPNHLALAREVMLSSGIARSFDSIIPAFSEQIRQNAVTRPELTNDLNAVLTSLAPEMEMQKQSMIDTAARIYASRLSEAELTEVAAFFRSPAGKRYVETQPQVLDDMVGAMQTWTQEVSEYIMVRVRAEMTKKGHQLQ</sequence>
<feature type="signal peptide" evidence="2">
    <location>
        <begin position="1"/>
        <end position="33"/>
    </location>
</feature>
<accession>A0ABV2L3H7</accession>
<evidence type="ECO:0000256" key="1">
    <source>
        <dbReference type="SAM" id="MobiDB-lite"/>
    </source>
</evidence>
<comment type="caution">
    <text evidence="4">The sequence shown here is derived from an EMBL/GenBank/DDBJ whole genome shotgun (WGS) entry which is preliminary data.</text>
</comment>
<dbReference type="InterPro" id="IPR018637">
    <property type="entry name" value="DUF2059"/>
</dbReference>
<keyword evidence="5" id="KW-1185">Reference proteome</keyword>
<feature type="chain" id="PRO_5045886137" description="DUF2059 domain-containing protein" evidence="2">
    <location>
        <begin position="34"/>
        <end position="204"/>
    </location>
</feature>
<feature type="region of interest" description="Disordered" evidence="1">
    <location>
        <begin position="38"/>
        <end position="65"/>
    </location>
</feature>
<evidence type="ECO:0000313" key="4">
    <source>
        <dbReference type="EMBL" id="MET3691351.1"/>
    </source>
</evidence>
<reference evidence="4 5" key="1">
    <citation type="submission" date="2024-06" db="EMBL/GenBank/DDBJ databases">
        <title>Genomic Encyclopedia of Type Strains, Phase IV (KMG-IV): sequencing the most valuable type-strain genomes for metagenomic binning, comparative biology and taxonomic classification.</title>
        <authorList>
            <person name="Goeker M."/>
        </authorList>
    </citation>
    <scope>NUCLEOTIDE SEQUENCE [LARGE SCALE GENOMIC DNA]</scope>
    <source>
        <strain evidence="4 5">DSM 21331</strain>
    </source>
</reference>
<dbReference type="Proteomes" id="UP001549145">
    <property type="component" value="Unassembled WGS sequence"/>
</dbReference>
<organism evidence="4 5">
    <name type="scientific">Methylobacterium goesingense</name>
    <dbReference type="NCBI Taxonomy" id="243690"/>
    <lineage>
        <taxon>Bacteria</taxon>
        <taxon>Pseudomonadati</taxon>
        <taxon>Pseudomonadota</taxon>
        <taxon>Alphaproteobacteria</taxon>
        <taxon>Hyphomicrobiales</taxon>
        <taxon>Methylobacteriaceae</taxon>
        <taxon>Methylobacterium</taxon>
    </lineage>
</organism>
<protein>
    <recommendedName>
        <fullName evidence="3">DUF2059 domain-containing protein</fullName>
    </recommendedName>
</protein>
<keyword evidence="2" id="KW-0732">Signal</keyword>
<gene>
    <name evidence="4" type="ORF">ABID43_000870</name>
</gene>
<dbReference type="Pfam" id="PF09832">
    <property type="entry name" value="DUF2059"/>
    <property type="match status" value="1"/>
</dbReference>
<dbReference type="EMBL" id="JBEPMM010000001">
    <property type="protein sequence ID" value="MET3691351.1"/>
    <property type="molecule type" value="Genomic_DNA"/>
</dbReference>
<dbReference type="RefSeq" id="WP_238280070.1">
    <property type="nucleotide sequence ID" value="NZ_BPQL01000074.1"/>
</dbReference>
<evidence type="ECO:0000313" key="5">
    <source>
        <dbReference type="Proteomes" id="UP001549145"/>
    </source>
</evidence>
<feature type="domain" description="DUF2059" evidence="3">
    <location>
        <begin position="128"/>
        <end position="185"/>
    </location>
</feature>
<name>A0ABV2L3H7_9HYPH</name>
<proteinExistence type="predicted"/>
<evidence type="ECO:0000259" key="3">
    <source>
        <dbReference type="Pfam" id="PF09832"/>
    </source>
</evidence>